<proteinExistence type="predicted"/>
<dbReference type="InterPro" id="IPR000477">
    <property type="entry name" value="RT_dom"/>
</dbReference>
<sequence>MLPTETTDQTPEKFFSSEWTHEDIGWVKDHLKKHSITSAPGEDHINYAAVMSIPNEDLAHLCNECIRLKDAPSIWLKSVIVGVLKKNKPATDPDSYRVIALESCVLKVVMLLIHQRITEWAEANRHIPESQNGFRAHRRTNDNPFILRCAWENAKANKEPLFVAAIDATNAFPSTDHPSLWLKLTRLGMGGPLFDWLRMIYTKMEYYVRHGSEESPLFKALIGLLTGDPASPVLWNLYMGDLTMPPDVDDVLLINTPISLMAQADDVLIISRTAEGLTRKLMVLEKWCSRNFIVINLIKTVILLFGRIRTPIPTFHLGGALLAIKTAEKYVGISLRTDTNNPLEDHYTSKASTARYCGHRIMAIEDLTGRLTPKELKQLYMARVDCHLIQGCEISPDAEDVHVAKLEDVQISFLRRTLNVHKRSMLVPLYTETGIMPLRARRLLLTLRFLQYLIGLKETRYAHIAFRSSIELASRNKKSWANDIQRALQKLPFHTDPLDLTSATVLTMTDCIKKVENEVSAWLQREIDTSDKLYLLRDRKEPRKDEAPVQITLHLRHYLILVKTRAHREAITSIMLSTHMLAVEKLRWVEHGHPRVDRAERLCRLCLAEVETPEHALLDCAASHELLTLRNDFFVELLSSIPHLHSALEQMDSTSLLKRLIAQRPTISLVAKYAYQVLKLFYDIPIYRPNRTLSC</sequence>
<dbReference type="PANTHER" id="PTHR47027:SF30">
    <property type="entry name" value="THAP-TYPE DOMAIN-CONTAINING PROTEIN"/>
    <property type="match status" value="1"/>
</dbReference>
<evidence type="ECO:0000259" key="1">
    <source>
        <dbReference type="PROSITE" id="PS50878"/>
    </source>
</evidence>
<feature type="domain" description="Reverse transcriptase" evidence="1">
    <location>
        <begin position="64"/>
        <end position="335"/>
    </location>
</feature>
<accession>A0A8H5M1V0</accession>
<dbReference type="SUPFAM" id="SSF56672">
    <property type="entry name" value="DNA/RNA polymerases"/>
    <property type="match status" value="1"/>
</dbReference>
<dbReference type="CDD" id="cd01650">
    <property type="entry name" value="RT_nLTR_like"/>
    <property type="match status" value="1"/>
</dbReference>
<comment type="caution">
    <text evidence="2">The sequence shown here is derived from an EMBL/GenBank/DDBJ whole genome shotgun (WGS) entry which is preliminary data.</text>
</comment>
<protein>
    <recommendedName>
        <fullName evidence="1">Reverse transcriptase domain-containing protein</fullName>
    </recommendedName>
</protein>
<dbReference type="OrthoDB" id="3240817at2759"/>
<reference evidence="2 3" key="1">
    <citation type="journal article" date="2020" name="ISME J.">
        <title>Uncovering the hidden diversity of litter-decomposition mechanisms in mushroom-forming fungi.</title>
        <authorList>
            <person name="Floudas D."/>
            <person name="Bentzer J."/>
            <person name="Ahren D."/>
            <person name="Johansson T."/>
            <person name="Persson P."/>
            <person name="Tunlid A."/>
        </authorList>
    </citation>
    <scope>NUCLEOTIDE SEQUENCE [LARGE SCALE GENOMIC DNA]</scope>
    <source>
        <strain evidence="2 3">CBS 661.87</strain>
    </source>
</reference>
<gene>
    <name evidence="2" type="ORF">D9615_007560</name>
</gene>
<dbReference type="PANTHER" id="PTHR47027">
    <property type="entry name" value="REVERSE TRANSCRIPTASE DOMAIN-CONTAINING PROTEIN"/>
    <property type="match status" value="1"/>
</dbReference>
<dbReference type="EMBL" id="JAACJP010000021">
    <property type="protein sequence ID" value="KAF5378200.1"/>
    <property type="molecule type" value="Genomic_DNA"/>
</dbReference>
<dbReference type="PROSITE" id="PS50878">
    <property type="entry name" value="RT_POL"/>
    <property type="match status" value="1"/>
</dbReference>
<keyword evidence="3" id="KW-1185">Reference proteome</keyword>
<dbReference type="AlphaFoldDB" id="A0A8H5M1V0"/>
<dbReference type="InterPro" id="IPR043502">
    <property type="entry name" value="DNA/RNA_pol_sf"/>
</dbReference>
<dbReference type="Pfam" id="PF00078">
    <property type="entry name" value="RVT_1"/>
    <property type="match status" value="1"/>
</dbReference>
<name>A0A8H5M1V0_9AGAR</name>
<dbReference type="Proteomes" id="UP000565441">
    <property type="component" value="Unassembled WGS sequence"/>
</dbReference>
<evidence type="ECO:0000313" key="3">
    <source>
        <dbReference type="Proteomes" id="UP000565441"/>
    </source>
</evidence>
<organism evidence="2 3">
    <name type="scientific">Tricholomella constricta</name>
    <dbReference type="NCBI Taxonomy" id="117010"/>
    <lineage>
        <taxon>Eukaryota</taxon>
        <taxon>Fungi</taxon>
        <taxon>Dikarya</taxon>
        <taxon>Basidiomycota</taxon>
        <taxon>Agaricomycotina</taxon>
        <taxon>Agaricomycetes</taxon>
        <taxon>Agaricomycetidae</taxon>
        <taxon>Agaricales</taxon>
        <taxon>Tricholomatineae</taxon>
        <taxon>Lyophyllaceae</taxon>
        <taxon>Tricholomella</taxon>
    </lineage>
</organism>
<evidence type="ECO:0000313" key="2">
    <source>
        <dbReference type="EMBL" id="KAF5378200.1"/>
    </source>
</evidence>